<evidence type="ECO:0000259" key="11">
    <source>
        <dbReference type="Pfam" id="PF03893"/>
    </source>
</evidence>
<evidence type="ECO:0000256" key="5">
    <source>
        <dbReference type="ARBA" id="ARBA00022801"/>
    </source>
</evidence>
<evidence type="ECO:0000256" key="9">
    <source>
        <dbReference type="SAM" id="SignalP"/>
    </source>
</evidence>
<dbReference type="InterPro" id="IPR005592">
    <property type="entry name" value="Mono/diacylglycerol_lipase_N"/>
</dbReference>
<dbReference type="AlphaFoldDB" id="A0A1R3R6B4"/>
<evidence type="ECO:0000256" key="3">
    <source>
        <dbReference type="ARBA" id="ARBA00022651"/>
    </source>
</evidence>
<accession>A0A1R3R6B4</accession>
<dbReference type="OrthoDB" id="426718at2759"/>
<evidence type="ECO:0000256" key="8">
    <source>
        <dbReference type="ARBA" id="ARBA00041313"/>
    </source>
</evidence>
<dbReference type="VEuPathDB" id="FungiDB:ASPCADRAFT_212303"/>
<dbReference type="GO" id="GO:0016042">
    <property type="term" value="P:lipid catabolic process"/>
    <property type="evidence" value="ECO:0007669"/>
    <property type="project" value="InterPro"/>
</dbReference>
<reference evidence="13" key="1">
    <citation type="journal article" date="2017" name="Genome Biol.">
        <title>Comparative genomics reveals high biological diversity and specific adaptations in the industrially and medically important fungal genus Aspergillus.</title>
        <authorList>
            <person name="de Vries R.P."/>
            <person name="Riley R."/>
            <person name="Wiebenga A."/>
            <person name="Aguilar-Osorio G."/>
            <person name="Amillis S."/>
            <person name="Uchima C.A."/>
            <person name="Anderluh G."/>
            <person name="Asadollahi M."/>
            <person name="Askin M."/>
            <person name="Barry K."/>
            <person name="Battaglia E."/>
            <person name="Bayram O."/>
            <person name="Benocci T."/>
            <person name="Braus-Stromeyer S.A."/>
            <person name="Caldana C."/>
            <person name="Canovas D."/>
            <person name="Cerqueira G.C."/>
            <person name="Chen F."/>
            <person name="Chen W."/>
            <person name="Choi C."/>
            <person name="Clum A."/>
            <person name="Dos Santos R.A."/>
            <person name="Damasio A.R."/>
            <person name="Diallinas G."/>
            <person name="Emri T."/>
            <person name="Fekete E."/>
            <person name="Flipphi M."/>
            <person name="Freyberg S."/>
            <person name="Gallo A."/>
            <person name="Gournas C."/>
            <person name="Habgood R."/>
            <person name="Hainaut M."/>
            <person name="Harispe M.L."/>
            <person name="Henrissat B."/>
            <person name="Hilden K.S."/>
            <person name="Hope R."/>
            <person name="Hossain A."/>
            <person name="Karabika E."/>
            <person name="Karaffa L."/>
            <person name="Karanyi Z."/>
            <person name="Krasevec N."/>
            <person name="Kuo A."/>
            <person name="Kusch H."/>
            <person name="LaButti K."/>
            <person name="Lagendijk E.L."/>
            <person name="Lapidus A."/>
            <person name="Levasseur A."/>
            <person name="Lindquist E."/>
            <person name="Lipzen A."/>
            <person name="Logrieco A.F."/>
            <person name="MacCabe A."/>
            <person name="Maekelae M.R."/>
            <person name="Malavazi I."/>
            <person name="Melin P."/>
            <person name="Meyer V."/>
            <person name="Mielnichuk N."/>
            <person name="Miskei M."/>
            <person name="Molnar A.P."/>
            <person name="Mule G."/>
            <person name="Ngan C.Y."/>
            <person name="Orejas M."/>
            <person name="Orosz E."/>
            <person name="Ouedraogo J.P."/>
            <person name="Overkamp K.M."/>
            <person name="Park H.-S."/>
            <person name="Perrone G."/>
            <person name="Piumi F."/>
            <person name="Punt P.J."/>
            <person name="Ram A.F."/>
            <person name="Ramon A."/>
            <person name="Rauscher S."/>
            <person name="Record E."/>
            <person name="Riano-Pachon D.M."/>
            <person name="Robert V."/>
            <person name="Roehrig J."/>
            <person name="Ruller R."/>
            <person name="Salamov A."/>
            <person name="Salih N.S."/>
            <person name="Samson R.A."/>
            <person name="Sandor E."/>
            <person name="Sanguinetti M."/>
            <person name="Schuetze T."/>
            <person name="Sepcic K."/>
            <person name="Shelest E."/>
            <person name="Sherlock G."/>
            <person name="Sophianopoulou V."/>
            <person name="Squina F.M."/>
            <person name="Sun H."/>
            <person name="Susca A."/>
            <person name="Todd R.B."/>
            <person name="Tsang A."/>
            <person name="Unkles S.E."/>
            <person name="van de Wiele N."/>
            <person name="van Rossen-Uffink D."/>
            <person name="Oliveira J.V."/>
            <person name="Vesth T.C."/>
            <person name="Visser J."/>
            <person name="Yu J.-H."/>
            <person name="Zhou M."/>
            <person name="Andersen M.R."/>
            <person name="Archer D.B."/>
            <person name="Baker S.E."/>
            <person name="Benoit I."/>
            <person name="Brakhage A.A."/>
            <person name="Braus G.H."/>
            <person name="Fischer R."/>
            <person name="Frisvad J.C."/>
            <person name="Goldman G.H."/>
            <person name="Houbraken J."/>
            <person name="Oakley B."/>
            <person name="Pocsi I."/>
            <person name="Scazzocchio C."/>
            <person name="Seiboth B."/>
            <person name="vanKuyk P.A."/>
            <person name="Wortman J."/>
            <person name="Dyer P.S."/>
            <person name="Grigoriev I.V."/>
        </authorList>
    </citation>
    <scope>NUCLEOTIDE SEQUENCE [LARGE SCALE GENOMIC DNA]</scope>
    <source>
        <strain evidence="13">ITEM 5010</strain>
    </source>
</reference>
<dbReference type="PANTHER" id="PTHR46640">
    <property type="entry name" value="TRIACYLGLYCEROL LIPASE, PUTATIVE (AFU_ORTHOLOGUE AFUA_6G06510)-RELATED"/>
    <property type="match status" value="1"/>
</dbReference>
<proteinExistence type="inferred from homology"/>
<feature type="domain" description="Fungal lipase-type" evidence="10">
    <location>
        <begin position="102"/>
        <end position="234"/>
    </location>
</feature>
<keyword evidence="3" id="KW-0624">Polysaccharide degradation</keyword>
<keyword evidence="3" id="KW-0119">Carbohydrate metabolism</keyword>
<keyword evidence="5" id="KW-0378">Hydrolase</keyword>
<gene>
    <name evidence="12" type="ORF">ASPCADRAFT_212303</name>
</gene>
<dbReference type="Proteomes" id="UP000188318">
    <property type="component" value="Unassembled WGS sequence"/>
</dbReference>
<dbReference type="Pfam" id="PF03893">
    <property type="entry name" value="Lipase3_N"/>
    <property type="match status" value="1"/>
</dbReference>
<evidence type="ECO:0000256" key="4">
    <source>
        <dbReference type="ARBA" id="ARBA00022729"/>
    </source>
</evidence>
<dbReference type="Pfam" id="PF01764">
    <property type="entry name" value="Lipase_3"/>
    <property type="match status" value="1"/>
</dbReference>
<dbReference type="InterPro" id="IPR029058">
    <property type="entry name" value="AB_hydrolase_fold"/>
</dbReference>
<dbReference type="EMBL" id="KV907615">
    <property type="protein sequence ID" value="OOF90025.1"/>
    <property type="molecule type" value="Genomic_DNA"/>
</dbReference>
<keyword evidence="3" id="KW-0858">Xylan degradation</keyword>
<keyword evidence="13" id="KW-1185">Reference proteome</keyword>
<dbReference type="InterPro" id="IPR002921">
    <property type="entry name" value="Fungal_lipase-type"/>
</dbReference>
<dbReference type="GO" id="GO:0030600">
    <property type="term" value="F:feruloyl esterase activity"/>
    <property type="evidence" value="ECO:0007669"/>
    <property type="project" value="UniProtKB-EC"/>
</dbReference>
<sequence>MFSGYFIGVVAVLAALGVAKPVDIRDVSTSVLDELDVFAQWSAAAYCSDNINNDDTTVKCSDNACPSVEAASTKMLLEFDLSNDYGDTAGFLAADSTNERLVVSFRGSSTLENWIANIDLILEEADFLCSGCYVHSGWWKAWEQVADDLTSEIESAMSTYSGYSLYFTGHSLGGALATIGATVLRNAGYTVQLYTFGCPRVGNYELAEYITSQGSGANYRVTHTNDIVPRLPPMLLGYSQPSPEYWITSGDGDTVASSDIEIIQGINSTEGNAGEDITSILAHLWYFFSIAECLY</sequence>
<evidence type="ECO:0000256" key="7">
    <source>
        <dbReference type="ARBA" id="ARBA00037991"/>
    </source>
</evidence>
<comment type="catalytic activity">
    <reaction evidence="6">
        <text>feruloyl-polysaccharide + H2O = ferulate + polysaccharide.</text>
        <dbReference type="EC" id="3.1.1.73"/>
    </reaction>
</comment>
<feature type="domain" description="Mono-/di-acylglycerol lipase N-terminal" evidence="11">
    <location>
        <begin position="10"/>
        <end position="74"/>
    </location>
</feature>
<dbReference type="GO" id="GO:0045493">
    <property type="term" value="P:xylan catabolic process"/>
    <property type="evidence" value="ECO:0007669"/>
    <property type="project" value="UniProtKB-KW"/>
</dbReference>
<dbReference type="PANTHER" id="PTHR46640:SF1">
    <property type="entry name" value="FUNGAL LIPASE-LIKE DOMAIN-CONTAINING PROTEIN-RELATED"/>
    <property type="match status" value="1"/>
</dbReference>
<comment type="similarity">
    <text evidence="7">Belongs to the AB hydrolase superfamily. FaeA family.</text>
</comment>
<protein>
    <recommendedName>
        <fullName evidence="1">feruloyl esterase</fullName>
        <ecNumber evidence="1">3.1.1.73</ecNumber>
    </recommendedName>
    <alternativeName>
        <fullName evidence="8">Ferulic acid esterase A</fullName>
    </alternativeName>
</protein>
<feature type="signal peptide" evidence="9">
    <location>
        <begin position="1"/>
        <end position="19"/>
    </location>
</feature>
<evidence type="ECO:0000313" key="12">
    <source>
        <dbReference type="EMBL" id="OOF90025.1"/>
    </source>
</evidence>
<dbReference type="OMA" id="CTRCECT"/>
<feature type="chain" id="PRO_5012977977" description="feruloyl esterase" evidence="9">
    <location>
        <begin position="20"/>
        <end position="295"/>
    </location>
</feature>
<dbReference type="STRING" id="602072.A0A1R3R6B4"/>
<dbReference type="InterPro" id="IPR051299">
    <property type="entry name" value="AB_hydrolase_lip/est"/>
</dbReference>
<keyword evidence="4 9" id="KW-0732">Signal</keyword>
<evidence type="ECO:0000256" key="2">
    <source>
        <dbReference type="ARBA" id="ARBA00022487"/>
    </source>
</evidence>
<organism evidence="12 13">
    <name type="scientific">Aspergillus carbonarius (strain ITEM 5010)</name>
    <dbReference type="NCBI Taxonomy" id="602072"/>
    <lineage>
        <taxon>Eukaryota</taxon>
        <taxon>Fungi</taxon>
        <taxon>Dikarya</taxon>
        <taxon>Ascomycota</taxon>
        <taxon>Pezizomycotina</taxon>
        <taxon>Eurotiomycetes</taxon>
        <taxon>Eurotiomycetidae</taxon>
        <taxon>Eurotiales</taxon>
        <taxon>Aspergillaceae</taxon>
        <taxon>Aspergillus</taxon>
        <taxon>Aspergillus subgen. Circumdati</taxon>
    </lineage>
</organism>
<dbReference type="Gene3D" id="3.40.50.1820">
    <property type="entry name" value="alpha/beta hydrolase"/>
    <property type="match status" value="1"/>
</dbReference>
<evidence type="ECO:0000313" key="13">
    <source>
        <dbReference type="Proteomes" id="UP000188318"/>
    </source>
</evidence>
<evidence type="ECO:0000259" key="10">
    <source>
        <dbReference type="Pfam" id="PF01764"/>
    </source>
</evidence>
<evidence type="ECO:0000256" key="1">
    <source>
        <dbReference type="ARBA" id="ARBA00013091"/>
    </source>
</evidence>
<keyword evidence="2" id="KW-0719">Serine esterase</keyword>
<evidence type="ECO:0000256" key="6">
    <source>
        <dbReference type="ARBA" id="ARBA00034075"/>
    </source>
</evidence>
<dbReference type="SUPFAM" id="SSF53474">
    <property type="entry name" value="alpha/beta-Hydrolases"/>
    <property type="match status" value="1"/>
</dbReference>
<dbReference type="EC" id="3.1.1.73" evidence="1"/>
<dbReference type="CDD" id="cd00519">
    <property type="entry name" value="Lipase_3"/>
    <property type="match status" value="1"/>
</dbReference>
<name>A0A1R3R6B4_ASPC5</name>